<evidence type="ECO:0000313" key="1">
    <source>
        <dbReference type="EMBL" id="KAK3108824.1"/>
    </source>
</evidence>
<dbReference type="Gene3D" id="2.120.10.30">
    <property type="entry name" value="TolB, C-terminal domain"/>
    <property type="match status" value="1"/>
</dbReference>
<dbReference type="EMBL" id="VSWD01000001">
    <property type="protein sequence ID" value="KAK3108824.1"/>
    <property type="molecule type" value="Genomic_DNA"/>
</dbReference>
<proteinExistence type="predicted"/>
<dbReference type="SUPFAM" id="SSF101898">
    <property type="entry name" value="NHL repeat"/>
    <property type="match status" value="1"/>
</dbReference>
<gene>
    <name evidence="1" type="ORF">FSP39_016582</name>
</gene>
<organism evidence="1 2">
    <name type="scientific">Pinctada imbricata</name>
    <name type="common">Atlantic pearl-oyster</name>
    <name type="synonym">Pinctada martensii</name>
    <dbReference type="NCBI Taxonomy" id="66713"/>
    <lineage>
        <taxon>Eukaryota</taxon>
        <taxon>Metazoa</taxon>
        <taxon>Spiralia</taxon>
        <taxon>Lophotrochozoa</taxon>
        <taxon>Mollusca</taxon>
        <taxon>Bivalvia</taxon>
        <taxon>Autobranchia</taxon>
        <taxon>Pteriomorphia</taxon>
        <taxon>Pterioida</taxon>
        <taxon>Pterioidea</taxon>
        <taxon>Pteriidae</taxon>
        <taxon>Pinctada</taxon>
    </lineage>
</organism>
<dbReference type="Proteomes" id="UP001186944">
    <property type="component" value="Unassembled WGS sequence"/>
</dbReference>
<dbReference type="AlphaFoldDB" id="A0AA88YVJ6"/>
<accession>A0AA88YVJ6</accession>
<name>A0AA88YVJ6_PINIB</name>
<evidence type="ECO:0000313" key="2">
    <source>
        <dbReference type="Proteomes" id="UP001186944"/>
    </source>
</evidence>
<reference evidence="1" key="1">
    <citation type="submission" date="2019-08" db="EMBL/GenBank/DDBJ databases">
        <title>The improved chromosome-level genome for the pearl oyster Pinctada fucata martensii using PacBio sequencing and Hi-C.</title>
        <authorList>
            <person name="Zheng Z."/>
        </authorList>
    </citation>
    <scope>NUCLEOTIDE SEQUENCE</scope>
    <source>
        <strain evidence="1">ZZ-2019</strain>
        <tissue evidence="1">Adductor muscle</tissue>
    </source>
</reference>
<comment type="caution">
    <text evidence="1">The sequence shown here is derived from an EMBL/GenBank/DDBJ whole genome shotgun (WGS) entry which is preliminary data.</text>
</comment>
<protein>
    <submittedName>
        <fullName evidence="1">Uncharacterized protein</fullName>
    </submittedName>
</protein>
<keyword evidence="2" id="KW-1185">Reference proteome</keyword>
<dbReference type="InterPro" id="IPR011042">
    <property type="entry name" value="6-blade_b-propeller_TolB-like"/>
</dbReference>
<sequence length="298" mass="33410">MCDECNEVHNTLQSTMKHDTVRISQLRKRTLQEVAMTPLCAEHDDEPCWITGIANLSSNLWVIADKSNSKLKIYTDEFKLKSEYFIEQAPFDVTAIDQSQIGVSIPAEYKIQIYDVKTGIDPVKSVKIKAQCYGISFSNNMFVVACPLSAPPSVRFVSLDGQEMTQMSPRDNVIPLFLRPLYVKYYPNGVDFAVSDANKNHVSCLNRAVFRHFKYVNFNLTGPRGITLTQNGELYACGWGSDNVHKIDGNGKYVEEILNRHNGIISPQNICVSANQKLLLVTLDLTSGNSDTISVFEL</sequence>